<dbReference type="EMBL" id="VSSQ01046201">
    <property type="protein sequence ID" value="MPN00163.1"/>
    <property type="molecule type" value="Genomic_DNA"/>
</dbReference>
<gene>
    <name evidence="1" type="ORF">SDC9_147357</name>
</gene>
<organism evidence="1">
    <name type="scientific">bioreactor metagenome</name>
    <dbReference type="NCBI Taxonomy" id="1076179"/>
    <lineage>
        <taxon>unclassified sequences</taxon>
        <taxon>metagenomes</taxon>
        <taxon>ecological metagenomes</taxon>
    </lineage>
</organism>
<comment type="caution">
    <text evidence="1">The sequence shown here is derived from an EMBL/GenBank/DDBJ whole genome shotgun (WGS) entry which is preliminary data.</text>
</comment>
<name>A0A645EHT6_9ZZZZ</name>
<proteinExistence type="predicted"/>
<sequence>MRLQECFGELFLGATRLRPADLRRAAPGKFDFRPDADILPENENIAVPMVLFGCLSEHRRQFRFAERPPVVKEAGRRPAASASFQTVRVFGKFTENPERGPILRIGIAEVTSRHGAALPLPQKRALLFTEKAVLQRQLPGHSQCVAEAEHFRGQSMFPHGKFRPGIRLLPAAEG</sequence>
<protein>
    <submittedName>
        <fullName evidence="1">Uncharacterized protein</fullName>
    </submittedName>
</protein>
<reference evidence="1" key="1">
    <citation type="submission" date="2019-08" db="EMBL/GenBank/DDBJ databases">
        <authorList>
            <person name="Kucharzyk K."/>
            <person name="Murdoch R.W."/>
            <person name="Higgins S."/>
            <person name="Loffler F."/>
        </authorList>
    </citation>
    <scope>NUCLEOTIDE SEQUENCE</scope>
</reference>
<evidence type="ECO:0000313" key="1">
    <source>
        <dbReference type="EMBL" id="MPN00163.1"/>
    </source>
</evidence>
<accession>A0A645EHT6</accession>
<dbReference type="AlphaFoldDB" id="A0A645EHT6"/>